<dbReference type="RefSeq" id="WP_184924515.1">
    <property type="nucleotide sequence ID" value="NZ_JACHMO010000001.1"/>
</dbReference>
<name>A0A7W9HNY7_9PSEU</name>
<proteinExistence type="predicted"/>
<dbReference type="AlphaFoldDB" id="A0A7W9HNY7"/>
<gene>
    <name evidence="1" type="ORF">F4560_005530</name>
</gene>
<organism evidence="1 2">
    <name type="scientific">Saccharothrix ecbatanensis</name>
    <dbReference type="NCBI Taxonomy" id="1105145"/>
    <lineage>
        <taxon>Bacteria</taxon>
        <taxon>Bacillati</taxon>
        <taxon>Actinomycetota</taxon>
        <taxon>Actinomycetes</taxon>
        <taxon>Pseudonocardiales</taxon>
        <taxon>Pseudonocardiaceae</taxon>
        <taxon>Saccharothrix</taxon>
    </lineage>
</organism>
<dbReference type="Proteomes" id="UP000552097">
    <property type="component" value="Unassembled WGS sequence"/>
</dbReference>
<evidence type="ECO:0000313" key="1">
    <source>
        <dbReference type="EMBL" id="MBB5805762.1"/>
    </source>
</evidence>
<reference evidence="1 2" key="1">
    <citation type="submission" date="2020-08" db="EMBL/GenBank/DDBJ databases">
        <title>Sequencing the genomes of 1000 actinobacteria strains.</title>
        <authorList>
            <person name="Klenk H.-P."/>
        </authorList>
    </citation>
    <scope>NUCLEOTIDE SEQUENCE [LARGE SCALE GENOMIC DNA]</scope>
    <source>
        <strain evidence="1 2">DSM 45486</strain>
    </source>
</reference>
<comment type="caution">
    <text evidence="1">The sequence shown here is derived from an EMBL/GenBank/DDBJ whole genome shotgun (WGS) entry which is preliminary data.</text>
</comment>
<accession>A0A7W9HNY7</accession>
<evidence type="ECO:0000313" key="2">
    <source>
        <dbReference type="Proteomes" id="UP000552097"/>
    </source>
</evidence>
<dbReference type="EMBL" id="JACHMO010000001">
    <property type="protein sequence ID" value="MBB5805762.1"/>
    <property type="molecule type" value="Genomic_DNA"/>
</dbReference>
<sequence length="322" mass="33576">MAINDAGVVVGRSIGADGQTRQVRWDAKGGISELALPAGAYYATLFGVDADGVAYGNTSTAEHWSQATRWNADGSATVLDLLPGGEYSVATAVTESGLVVGYGGDANRTRQAIRWGRDGTATVLPGTGYATEATAVDENGRIAGLAYTSDYLIHFVRWDDGVLTDLGAAPSSTWANAKAVNGRYVVGDIQRGDRTGYGVRWDGAALAELPTPPDQFSTLAAVDADGTAFGQAGSRPVRWSTDGTVTDMALPTGYTAGEVTLLNDHGEAAGTAISRYNRPIRWSKSGKVTLLPVPDGNYGFAQGINDHGVVVGEYGGRAVLWP</sequence>
<protein>
    <submittedName>
        <fullName evidence="1">Putative membrane protein</fullName>
    </submittedName>
</protein>
<keyword evidence="2" id="KW-1185">Reference proteome</keyword>